<keyword evidence="11 18" id="KW-1133">Transmembrane helix</keyword>
<evidence type="ECO:0000259" key="19">
    <source>
        <dbReference type="Pfam" id="PF03557"/>
    </source>
</evidence>
<evidence type="ECO:0000256" key="6">
    <source>
        <dbReference type="ARBA" id="ARBA00022692"/>
    </source>
</evidence>
<dbReference type="InterPro" id="IPR005167">
    <property type="entry name" value="Bunya_G1"/>
</dbReference>
<gene>
    <name evidence="20" type="primary">G1</name>
    <name evidence="20" type="synonym">G2</name>
</gene>
<evidence type="ECO:0000256" key="18">
    <source>
        <dbReference type="SAM" id="Phobius"/>
    </source>
</evidence>
<evidence type="ECO:0000256" key="14">
    <source>
        <dbReference type="ARBA" id="ARBA00023184"/>
    </source>
</evidence>
<feature type="domain" description="Bunyavirus glycoprotein G1" evidence="19">
    <location>
        <begin position="632"/>
        <end position="986"/>
    </location>
</feature>
<proteinExistence type="predicted"/>
<dbReference type="GO" id="GO:0046718">
    <property type="term" value="P:symbiont entry into host cell"/>
    <property type="evidence" value="ECO:0007669"/>
    <property type="project" value="UniProtKB-KW"/>
</dbReference>
<reference evidence="20" key="1">
    <citation type="submission" date="2016-08" db="EMBL/GenBank/DDBJ databases">
        <title>Complete genome sequence of Melon yellow spot virus isolated from cucumber in Thailand.</title>
        <authorList>
            <person name="Warin N."/>
            <person name="Bhunchoth A."/>
            <person name="Seepiban C."/>
            <person name="Gajanandana O."/>
            <person name="Charoenvilaisiri S."/>
            <person name="Chatchawankanphanich O."/>
        </authorList>
    </citation>
    <scope>NUCLEOTIDE SEQUENCE</scope>
    <source>
        <strain evidence="20">CuSB3</strain>
    </source>
</reference>
<feature type="transmembrane region" description="Helical" evidence="18">
    <location>
        <begin position="6"/>
        <end position="25"/>
    </location>
</feature>
<dbReference type="GO" id="GO:0044003">
    <property type="term" value="P:symbiont-mediated perturbation of host process"/>
    <property type="evidence" value="ECO:0007669"/>
    <property type="project" value="InterPro"/>
</dbReference>
<name>A0A286QWS0_9VIRU</name>
<evidence type="ECO:0000256" key="15">
    <source>
        <dbReference type="ARBA" id="ARBA00023296"/>
    </source>
</evidence>
<feature type="transmembrane region" description="Helical" evidence="18">
    <location>
        <begin position="1046"/>
        <end position="1070"/>
    </location>
</feature>
<keyword evidence="5" id="KW-0945">Host-virus interaction</keyword>
<evidence type="ECO:0000256" key="7">
    <source>
        <dbReference type="ARBA" id="ARBA00022804"/>
    </source>
</evidence>
<evidence type="ECO:0000256" key="11">
    <source>
        <dbReference type="ARBA" id="ARBA00022989"/>
    </source>
</evidence>
<evidence type="ECO:0000256" key="12">
    <source>
        <dbReference type="ARBA" id="ARBA00023136"/>
    </source>
</evidence>
<dbReference type="Pfam" id="PF03557">
    <property type="entry name" value="Bunya_G1"/>
    <property type="match status" value="1"/>
</dbReference>
<feature type="transmembrane region" description="Helical" evidence="18">
    <location>
        <begin position="325"/>
        <end position="347"/>
    </location>
</feature>
<keyword evidence="6 18" id="KW-0812">Transmembrane</keyword>
<feature type="transmembrane region" description="Helical" evidence="18">
    <location>
        <begin position="300"/>
        <end position="319"/>
    </location>
</feature>
<keyword evidence="13" id="KW-0325">Glycoprotein</keyword>
<evidence type="ECO:0000256" key="13">
    <source>
        <dbReference type="ARBA" id="ARBA00023180"/>
    </source>
</evidence>
<dbReference type="EMBL" id="KX711614">
    <property type="protein sequence ID" value="ASU56000.1"/>
    <property type="molecule type" value="Genomic_RNA"/>
</dbReference>
<evidence type="ECO:0000256" key="16">
    <source>
        <dbReference type="ARBA" id="ARBA00031199"/>
    </source>
</evidence>
<organism evidence="20">
    <name type="scientific">Melon yellow spot virus</name>
    <dbReference type="NCBI Taxonomy" id="89471"/>
    <lineage>
        <taxon>Viruses</taxon>
        <taxon>Riboviria</taxon>
        <taxon>Orthornavirae</taxon>
        <taxon>Negarnaviricota</taxon>
        <taxon>Polyploviricotina</taxon>
        <taxon>Bunyaviricetes</taxon>
        <taxon>Elliovirales</taxon>
        <taxon>Tospoviridae</taxon>
        <taxon>Orthotospovirus</taxon>
        <taxon>Orthotospovirus meloflavi</taxon>
    </lineage>
</organism>
<keyword evidence="9" id="KW-0946">Virion</keyword>
<evidence type="ECO:0000256" key="3">
    <source>
        <dbReference type="ARBA" id="ARBA00004625"/>
    </source>
</evidence>
<dbReference type="GO" id="GO:0055036">
    <property type="term" value="C:virion membrane"/>
    <property type="evidence" value="ECO:0007669"/>
    <property type="project" value="UniProtKB-SubCell"/>
</dbReference>
<evidence type="ECO:0000256" key="17">
    <source>
        <dbReference type="SAM" id="MobiDB-lite"/>
    </source>
</evidence>
<dbReference type="GO" id="GO:0019062">
    <property type="term" value="P:virion attachment to host cell"/>
    <property type="evidence" value="ECO:0007669"/>
    <property type="project" value="UniProtKB-KW"/>
</dbReference>
<evidence type="ECO:0000256" key="9">
    <source>
        <dbReference type="ARBA" id="ARBA00022844"/>
    </source>
</evidence>
<evidence type="ECO:0000256" key="10">
    <source>
        <dbReference type="ARBA" id="ARBA00022870"/>
    </source>
</evidence>
<evidence type="ECO:0000256" key="1">
    <source>
        <dbReference type="ARBA" id="ARBA00004182"/>
    </source>
</evidence>
<evidence type="ECO:0000313" key="20">
    <source>
        <dbReference type="EMBL" id="ASU56000.1"/>
    </source>
</evidence>
<keyword evidence="10" id="KW-1043">Host membrane</keyword>
<protein>
    <recommendedName>
        <fullName evidence="4">Envelopment polyprotein</fullName>
    </recommendedName>
    <alternativeName>
        <fullName evidence="16">M polyprotein</fullName>
    </alternativeName>
</protein>
<accession>A0A286QWS0</accession>
<feature type="region of interest" description="Disordered" evidence="17">
    <location>
        <begin position="1108"/>
        <end position="1127"/>
    </location>
</feature>
<evidence type="ECO:0000256" key="2">
    <source>
        <dbReference type="ARBA" id="ARBA00004217"/>
    </source>
</evidence>
<keyword evidence="12 18" id="KW-0472">Membrane</keyword>
<sequence>MKKYYLLVYCLVLLLLFLISEVYLLKQIKNTEKERVIKRFKDRYNVDDPEDLMDDELPISEQYPIKDAKKTKLSRVLRDGSTTTNAPDNVMDICSIFDKKSCMIKGVSNFNAYYQIDDGNTITSCITESSSIFETCLYGKEIKKVVFKTYPVAPVMKLQSKKLLEIGTKFFFVDDHSNPINVDPASRMVSANVARLSVRLSGDCKINQALMVAPYQVSLKATENIGVVVKNIKDLNPSSVREVIGEPTINFKPDELDGNHFLLCGDKSSLISKVNVPVRNCVSKFSDEPKKIFFCTNFQYFRWIFILLIISFPINWLIWKTRNSLSIWYDIMGIVIYPILWLLNWLWKYFPFQCRICGCFSLAIHNCSNECVCNQGKSSRDHLQDCYIIGDQKGKWKDLKVIQQFQLIINTKISVNAMVMVTKLIIASILISFLPSSLAASKTSLCVDKCRYNTDLSALTIDKGPMTGNGLETCECSIGLTITETIYRDGAIVSKRTKENDCMYGSYACQYADNHIQNLFACRNGCNALKSLKDIPATNFNRLYSGSEFKSNLTKLKLANRLRNGFVDSFKEAQALESESLREYMFYNSLKIEDIPPENLMPRQSLVFSTEIDGKYRYMIEMDIKSNTGSIFLLNDDSTHLPMEFLIYVKSVGVEYSVRYKYSTSKIETTIADYLVTCTGSCNDCFNQKPKVGKLDFCVTPTSWWGCEELGCLAINEGSICGHCTNIYDLSTLVNVYQVVESHVTAEVCIKSVDGYNCKKHTDRAPIQTDHYQLDMTVDLHNDYMSVDKLFAVDKQMKVYTGNIADLGEFSSSSFGHPQITIDGNPLSVLSSLSANDFTWSCSAIGEKKINIKQCGLMTYSLFYTLESSKGTTTLNVDENKLYMSKDFLAGKLKVIVDMPKEMSKKVPKKPILSDSRISCSGCIQCAMGIDCNISYTSDTTFSARLVADSCSLKSDQIGTFLGPNKNRIKMYCSKPIEEQFVRLVPEEQSDLTVRIPIDDFVSVDQDTIIHIDDKSAHDENKHHSDTSLATLWDWIKAPFNWVASFFGAFFDIVRIILVVIVVGFSIYMLNSIYKLSLSYYKEHRKKRMQTKDDDEMMEALSKNQMHVSTARKRRTPPRNYEFSLDI</sequence>
<keyword evidence="15" id="KW-1160">Virus entry into host cell</keyword>
<evidence type="ECO:0000256" key="4">
    <source>
        <dbReference type="ARBA" id="ARBA00015294"/>
    </source>
</evidence>
<feature type="transmembrane region" description="Helical" evidence="18">
    <location>
        <begin position="413"/>
        <end position="434"/>
    </location>
</feature>
<dbReference type="GO" id="GO:0044167">
    <property type="term" value="C:host cell endoplasmic reticulum membrane"/>
    <property type="evidence" value="ECO:0007669"/>
    <property type="project" value="UniProtKB-SubCell"/>
</dbReference>
<evidence type="ECO:0000256" key="8">
    <source>
        <dbReference type="ARBA" id="ARBA00022812"/>
    </source>
</evidence>
<keyword evidence="7" id="KW-1161">Viral attachment to host cell</keyword>
<comment type="subcellular location">
    <subcellularLocation>
        <location evidence="2">Host Golgi apparatus membrane</location>
    </subcellularLocation>
    <subcellularLocation>
        <location evidence="3">Host endoplasmic reticulum membrane</location>
    </subcellularLocation>
    <subcellularLocation>
        <location evidence="1">Virion membrane</location>
    </subcellularLocation>
</comment>
<evidence type="ECO:0000256" key="5">
    <source>
        <dbReference type="ARBA" id="ARBA00022581"/>
    </source>
</evidence>
<keyword evidence="14" id="KW-1038">Host endoplasmic reticulum</keyword>
<dbReference type="GO" id="GO:0044178">
    <property type="term" value="C:host cell Golgi membrane"/>
    <property type="evidence" value="ECO:0007669"/>
    <property type="project" value="UniProtKB-SubCell"/>
</dbReference>
<keyword evidence="8" id="KW-1040">Host Golgi apparatus</keyword>